<feature type="coiled-coil region" evidence="1">
    <location>
        <begin position="108"/>
        <end position="159"/>
    </location>
</feature>
<evidence type="ECO:0000313" key="3">
    <source>
        <dbReference type="EMBL" id="KRL48284.1"/>
    </source>
</evidence>
<accession>A0A0R1QVG6</accession>
<keyword evidence="2" id="KW-0812">Transmembrane</keyword>
<keyword evidence="1" id="KW-0175">Coiled coil</keyword>
<dbReference type="PATRIC" id="fig|1423805.4.peg.1447"/>
<evidence type="ECO:0000256" key="1">
    <source>
        <dbReference type="SAM" id="Coils"/>
    </source>
</evidence>
<dbReference type="EMBL" id="AZFC01000016">
    <property type="protein sequence ID" value="KRL48284.1"/>
    <property type="molecule type" value="Genomic_DNA"/>
</dbReference>
<feature type="transmembrane region" description="Helical" evidence="2">
    <location>
        <begin position="161"/>
        <end position="184"/>
    </location>
</feature>
<protein>
    <submittedName>
        <fullName evidence="3">Uncharacterized protein</fullName>
    </submittedName>
</protein>
<organism evidence="3 4">
    <name type="scientific">Levilactobacillus spicheri DSM 15429</name>
    <dbReference type="NCBI Taxonomy" id="1423805"/>
    <lineage>
        <taxon>Bacteria</taxon>
        <taxon>Bacillati</taxon>
        <taxon>Bacillota</taxon>
        <taxon>Bacilli</taxon>
        <taxon>Lactobacillales</taxon>
        <taxon>Lactobacillaceae</taxon>
        <taxon>Levilactobacillus</taxon>
    </lineage>
</organism>
<keyword evidence="2" id="KW-1133">Transmembrane helix</keyword>
<feature type="transmembrane region" description="Helical" evidence="2">
    <location>
        <begin position="238"/>
        <end position="257"/>
    </location>
</feature>
<feature type="transmembrane region" description="Helical" evidence="2">
    <location>
        <begin position="204"/>
        <end position="226"/>
    </location>
</feature>
<gene>
    <name evidence="3" type="ORF">FD37_GL001411</name>
</gene>
<sequence length="311" mass="35382">MLMGQKNEQIREALTKLGSISNPKDIMASQHFDILWQIYDTQNDVEATPISSWVYQNENYEVSMFKQALKSAVDKTKIDEHHTTLAKSHLYQVLDILELAGIQKSRFVDNLQEQLLKQNRYMADLKAQVAELDDKLKTSEEQAARLSEQTEQLAQKNDKMVFDFVTILGIFTSITFATFGGLQLLGNVFGHVKNYQNQAIGSEIMLGSVFLFGTYVILVSLLSGISKLIDREYQTTRTIRLFVVVSIGIIFIVGFVYTDFERATRVSQWLYQPWWHLLAITVGIFVLVAIICGVDIGIKKILEKLNVVSEK</sequence>
<comment type="caution">
    <text evidence="3">The sequence shown here is derived from an EMBL/GenBank/DDBJ whole genome shotgun (WGS) entry which is preliminary data.</text>
</comment>
<keyword evidence="2" id="KW-0472">Membrane</keyword>
<evidence type="ECO:0000256" key="2">
    <source>
        <dbReference type="SAM" id="Phobius"/>
    </source>
</evidence>
<evidence type="ECO:0000313" key="4">
    <source>
        <dbReference type="Proteomes" id="UP000051835"/>
    </source>
</evidence>
<proteinExistence type="predicted"/>
<dbReference type="AlphaFoldDB" id="A0A0R1QVG6"/>
<name>A0A0R1QVG6_9LACO</name>
<reference evidence="3 4" key="1">
    <citation type="journal article" date="2015" name="Genome Announc.">
        <title>Expanding the biotechnology potential of lactobacilli through comparative genomics of 213 strains and associated genera.</title>
        <authorList>
            <person name="Sun Z."/>
            <person name="Harris H.M."/>
            <person name="McCann A."/>
            <person name="Guo C."/>
            <person name="Argimon S."/>
            <person name="Zhang W."/>
            <person name="Yang X."/>
            <person name="Jeffery I.B."/>
            <person name="Cooney J.C."/>
            <person name="Kagawa T.F."/>
            <person name="Liu W."/>
            <person name="Song Y."/>
            <person name="Salvetti E."/>
            <person name="Wrobel A."/>
            <person name="Rasinkangas P."/>
            <person name="Parkhill J."/>
            <person name="Rea M.C."/>
            <person name="O'Sullivan O."/>
            <person name="Ritari J."/>
            <person name="Douillard F.P."/>
            <person name="Paul Ross R."/>
            <person name="Yang R."/>
            <person name="Briner A.E."/>
            <person name="Felis G.E."/>
            <person name="de Vos W.M."/>
            <person name="Barrangou R."/>
            <person name="Klaenhammer T.R."/>
            <person name="Caufield P.W."/>
            <person name="Cui Y."/>
            <person name="Zhang H."/>
            <person name="O'Toole P.W."/>
        </authorList>
    </citation>
    <scope>NUCLEOTIDE SEQUENCE [LARGE SCALE GENOMIC DNA]</scope>
    <source>
        <strain evidence="3 4">DSM 15429</strain>
    </source>
</reference>
<dbReference type="Proteomes" id="UP000051835">
    <property type="component" value="Unassembled WGS sequence"/>
</dbReference>
<feature type="transmembrane region" description="Helical" evidence="2">
    <location>
        <begin position="277"/>
        <end position="298"/>
    </location>
</feature>